<dbReference type="InterPro" id="IPR033369">
    <property type="entry name" value="C19orf12"/>
</dbReference>
<organism evidence="3 4">
    <name type="scientific">Electrophorus electricus</name>
    <name type="common">Electric eel</name>
    <name type="synonym">Gymnotus electricus</name>
    <dbReference type="NCBI Taxonomy" id="8005"/>
    <lineage>
        <taxon>Eukaryota</taxon>
        <taxon>Metazoa</taxon>
        <taxon>Chordata</taxon>
        <taxon>Craniata</taxon>
        <taxon>Vertebrata</taxon>
        <taxon>Euteleostomi</taxon>
        <taxon>Actinopterygii</taxon>
        <taxon>Neopterygii</taxon>
        <taxon>Teleostei</taxon>
        <taxon>Ostariophysi</taxon>
        <taxon>Gymnotiformes</taxon>
        <taxon>Gymnotoidei</taxon>
        <taxon>Gymnotidae</taxon>
        <taxon>Electrophorus</taxon>
    </lineage>
</organism>
<evidence type="ECO:0000256" key="2">
    <source>
        <dbReference type="SAM" id="Phobius"/>
    </source>
</evidence>
<dbReference type="Proteomes" id="UP000314983">
    <property type="component" value="Chromosome 13"/>
</dbReference>
<keyword evidence="2" id="KW-0472">Membrane</keyword>
<accession>A0AAY5F3Y6</accession>
<dbReference type="AlphaFoldDB" id="A0AAY5F3Y6"/>
<evidence type="ECO:0000256" key="1">
    <source>
        <dbReference type="ARBA" id="ARBA00029457"/>
    </source>
</evidence>
<feature type="transmembrane region" description="Helical" evidence="2">
    <location>
        <begin position="51"/>
        <end position="80"/>
    </location>
</feature>
<dbReference type="PANTHER" id="PTHR31493">
    <property type="entry name" value="NAZO FAMILY MEMBER"/>
    <property type="match status" value="1"/>
</dbReference>
<keyword evidence="2" id="KW-1133">Transmembrane helix</keyword>
<protein>
    <submittedName>
        <fullName evidence="3">Uncharacterized protein</fullName>
    </submittedName>
</protein>
<reference evidence="3 4" key="1">
    <citation type="submission" date="2020-05" db="EMBL/GenBank/DDBJ databases">
        <title>Electrophorus electricus (electric eel) genome, fEleEle1, primary haplotype.</title>
        <authorList>
            <person name="Myers G."/>
            <person name="Meyer A."/>
            <person name="Fedrigo O."/>
            <person name="Formenti G."/>
            <person name="Rhie A."/>
            <person name="Tracey A."/>
            <person name="Sims Y."/>
            <person name="Jarvis E.D."/>
        </authorList>
    </citation>
    <scope>NUCLEOTIDE SEQUENCE [LARGE SCALE GENOMIC DNA]</scope>
</reference>
<evidence type="ECO:0000313" key="3">
    <source>
        <dbReference type="Ensembl" id="ENSEEEP00000063727.1"/>
    </source>
</evidence>
<evidence type="ECO:0000313" key="4">
    <source>
        <dbReference type="Proteomes" id="UP000314983"/>
    </source>
</evidence>
<reference evidence="3" key="2">
    <citation type="submission" date="2025-08" db="UniProtKB">
        <authorList>
            <consortium name="Ensembl"/>
        </authorList>
    </citation>
    <scope>IDENTIFICATION</scope>
</reference>
<comment type="similarity">
    <text evidence="1">Belongs to the C19orf12 family.</text>
</comment>
<sequence>MWLNVFVSAISNGPVFTDRTMTLQDNIMQLIKIVAAEEELQVVVKKTTTGAIIGVVSIAAGSLLGGIPGLIIGAAVGGVLGYNMSEGYKSLTDTLNNLHPEMKVKLCNAVIQLLKDLVCLALDILVERVLGDTILKNTIINLIKSFFNNKLNMKIKQRF</sequence>
<reference evidence="3" key="3">
    <citation type="submission" date="2025-09" db="UniProtKB">
        <authorList>
            <consortium name="Ensembl"/>
        </authorList>
    </citation>
    <scope>IDENTIFICATION</scope>
</reference>
<name>A0AAY5F3Y6_ELEEL</name>
<dbReference type="GeneTree" id="ENSGT00940000178372"/>
<proteinExistence type="inferred from homology"/>
<keyword evidence="4" id="KW-1185">Reference proteome</keyword>
<keyword evidence="2" id="KW-0812">Transmembrane</keyword>
<dbReference type="Pfam" id="PF20721">
    <property type="entry name" value="C19orf12"/>
    <property type="match status" value="1"/>
</dbReference>
<dbReference type="PANTHER" id="PTHR31493:SF1">
    <property type="entry name" value="PROTEIN C19ORF12"/>
    <property type="match status" value="1"/>
</dbReference>
<dbReference type="Ensembl" id="ENSEEET00000061700.1">
    <property type="protein sequence ID" value="ENSEEEP00000063727.1"/>
    <property type="gene ID" value="ENSEEEG00000028382.1"/>
</dbReference>